<dbReference type="AlphaFoldDB" id="A0A7I0HQ94"/>
<keyword evidence="1" id="KW-0961">Cell wall biogenesis/degradation</keyword>
<dbReference type="GO" id="GO:0008360">
    <property type="term" value="P:regulation of cell shape"/>
    <property type="evidence" value="ECO:0007669"/>
    <property type="project" value="UniProtKB-UniRule"/>
</dbReference>
<sequence length="265" mass="30037">MGRWFEPSRGSGLVIGHLESSKLRKFFSFSLKISTIFPTSFLYFSKKSLIAYTILCLIPFFAVSFANSLPNSSKTPIFSQSEQIILILGKPGNTQGKLYFFAADGGEWKEIVSRVPVWFGRSGLISADKKREGDGFTPSGSFPVKRVFGYTRRSIRNLEYTQIRRKDHWSDASNSKHYNQFIRNYEKGATSLWNSPIYQLFIAIEHNTNASIPGYGSMIFLHPWDETKPTSGCVGLKFSDLETIIQNLNGNKNPFILIVESEEEI</sequence>
<feature type="active site" description="Proton donor/acceptor" evidence="1">
    <location>
        <position position="222"/>
    </location>
</feature>
<comment type="caution">
    <text evidence="3">The sequence shown here is derived from an EMBL/GenBank/DDBJ whole genome shotgun (WGS) entry which is preliminary data.</text>
</comment>
<evidence type="ECO:0000259" key="2">
    <source>
        <dbReference type="PROSITE" id="PS52029"/>
    </source>
</evidence>
<dbReference type="Proteomes" id="UP000297641">
    <property type="component" value="Unassembled WGS sequence"/>
</dbReference>
<keyword evidence="1" id="KW-0573">Peptidoglycan synthesis</keyword>
<evidence type="ECO:0000256" key="1">
    <source>
        <dbReference type="PROSITE-ProRule" id="PRU01373"/>
    </source>
</evidence>
<dbReference type="GO" id="GO:0016740">
    <property type="term" value="F:transferase activity"/>
    <property type="evidence" value="ECO:0007669"/>
    <property type="project" value="InterPro"/>
</dbReference>
<dbReference type="PANTHER" id="PTHR38589:SF1">
    <property type="entry name" value="BLR0621 PROTEIN"/>
    <property type="match status" value="1"/>
</dbReference>
<keyword evidence="1" id="KW-0133">Cell shape</keyword>
<dbReference type="InterPro" id="IPR005490">
    <property type="entry name" value="LD_TPept_cat_dom"/>
</dbReference>
<organism evidence="3 4">
    <name type="scientific">Leptospira bouyouniensis</name>
    <dbReference type="NCBI Taxonomy" id="2484911"/>
    <lineage>
        <taxon>Bacteria</taxon>
        <taxon>Pseudomonadati</taxon>
        <taxon>Spirochaetota</taxon>
        <taxon>Spirochaetia</taxon>
        <taxon>Leptospirales</taxon>
        <taxon>Leptospiraceae</taxon>
        <taxon>Leptospira</taxon>
    </lineage>
</organism>
<protein>
    <submittedName>
        <fullName evidence="3">L,D-transpeptidase catalytic domain protein</fullName>
    </submittedName>
</protein>
<dbReference type="PROSITE" id="PS52029">
    <property type="entry name" value="LD_TPASE"/>
    <property type="match status" value="1"/>
</dbReference>
<feature type="active site" description="Nucleophile" evidence="1">
    <location>
        <position position="233"/>
    </location>
</feature>
<evidence type="ECO:0000313" key="4">
    <source>
        <dbReference type="Proteomes" id="UP000297641"/>
    </source>
</evidence>
<comment type="pathway">
    <text evidence="1">Cell wall biogenesis; peptidoglycan biosynthesis.</text>
</comment>
<dbReference type="PANTHER" id="PTHR38589">
    <property type="entry name" value="BLR0621 PROTEIN"/>
    <property type="match status" value="1"/>
</dbReference>
<gene>
    <name evidence="3" type="ORF">EHQ43_12680</name>
</gene>
<feature type="domain" description="L,D-TPase catalytic" evidence="2">
    <location>
        <begin position="87"/>
        <end position="259"/>
    </location>
</feature>
<evidence type="ECO:0000313" key="3">
    <source>
        <dbReference type="EMBL" id="TGL04238.1"/>
    </source>
</evidence>
<dbReference type="GO" id="GO:0009252">
    <property type="term" value="P:peptidoglycan biosynthetic process"/>
    <property type="evidence" value="ECO:0007669"/>
    <property type="project" value="UniProtKB-KW"/>
</dbReference>
<name>A0A7I0HQ94_9LEPT</name>
<dbReference type="Pfam" id="PF03734">
    <property type="entry name" value="YkuD"/>
    <property type="match status" value="1"/>
</dbReference>
<reference evidence="3 4" key="1">
    <citation type="journal article" date="2019" name="PLoS Negl. Trop. Dis.">
        <title>Revisiting the worldwide diversity of Leptospira species in the environment.</title>
        <authorList>
            <person name="Vincent A.T."/>
            <person name="Schiettekatte O."/>
            <person name="Bourhy P."/>
            <person name="Veyrier F.J."/>
            <person name="Picardeau M."/>
        </authorList>
    </citation>
    <scope>NUCLEOTIDE SEQUENCE [LARGE SCALE GENOMIC DNA]</scope>
    <source>
        <strain evidence="3 4">201800273</strain>
    </source>
</reference>
<dbReference type="EMBL" id="RQFT01000011">
    <property type="protein sequence ID" value="TGL04238.1"/>
    <property type="molecule type" value="Genomic_DNA"/>
</dbReference>
<dbReference type="GO" id="GO:0071555">
    <property type="term" value="P:cell wall organization"/>
    <property type="evidence" value="ECO:0007669"/>
    <property type="project" value="UniProtKB-UniRule"/>
</dbReference>
<accession>A0A7I0HQ94</accession>
<proteinExistence type="predicted"/>